<feature type="transmembrane region" description="Helical" evidence="6">
    <location>
        <begin position="36"/>
        <end position="57"/>
    </location>
</feature>
<organism evidence="7 8">
    <name type="scientific">Megasphaera intestinihominis</name>
    <dbReference type="NCBI Taxonomy" id="3133159"/>
    <lineage>
        <taxon>Bacteria</taxon>
        <taxon>Bacillati</taxon>
        <taxon>Bacillota</taxon>
        <taxon>Negativicutes</taxon>
        <taxon>Veillonellales</taxon>
        <taxon>Veillonellaceae</taxon>
        <taxon>Megasphaera</taxon>
    </lineage>
</organism>
<protein>
    <recommendedName>
        <fullName evidence="6">Probable membrane transporter protein</fullName>
    </recommendedName>
</protein>
<evidence type="ECO:0000313" key="8">
    <source>
        <dbReference type="Proteomes" id="UP001433088"/>
    </source>
</evidence>
<feature type="transmembrane region" description="Helical" evidence="6">
    <location>
        <begin position="136"/>
        <end position="162"/>
    </location>
</feature>
<dbReference type="EMBL" id="JBBMEU010000025">
    <property type="protein sequence ID" value="MEQ2422166.1"/>
    <property type="molecule type" value="Genomic_DNA"/>
</dbReference>
<dbReference type="PANTHER" id="PTHR43701:SF2">
    <property type="entry name" value="MEMBRANE TRANSPORTER PROTEIN YJNA-RELATED"/>
    <property type="match status" value="1"/>
</dbReference>
<sequence>MIFVAMILLGSVIGFVGAGGAGVTITLLTVGFGVPVHTALAVALAAMTFTMISGTVSHYREHEVDVKPGAIIGGSGIIGSIAGANVSNIMPSELLATMTSLMLIASGLILYVRLYQDAWLTHHFPVRTTALTGRKLYVYGIITGLIVGFLSGAFGIGAAAFIQLALMVVFGISLLHAIGTCMMIVLPISAAGGLSYLFNGRLDLWIFVQTLLGLSIGAYIGAKFTHLAPKPLLKTAIVAMPTLGGIIMVLFGR</sequence>
<dbReference type="InterPro" id="IPR002781">
    <property type="entry name" value="TM_pro_TauE-like"/>
</dbReference>
<feature type="transmembrane region" description="Helical" evidence="6">
    <location>
        <begin position="202"/>
        <end position="220"/>
    </location>
</feature>
<keyword evidence="6" id="KW-1003">Cell membrane</keyword>
<feature type="transmembrane region" description="Helical" evidence="6">
    <location>
        <begin position="69"/>
        <end position="88"/>
    </location>
</feature>
<gene>
    <name evidence="7" type="ORF">WMO23_05400</name>
</gene>
<comment type="caution">
    <text evidence="7">The sequence shown here is derived from an EMBL/GenBank/DDBJ whole genome shotgun (WGS) entry which is preliminary data.</text>
</comment>
<evidence type="ECO:0000256" key="1">
    <source>
        <dbReference type="ARBA" id="ARBA00004141"/>
    </source>
</evidence>
<feature type="transmembrane region" description="Helical" evidence="6">
    <location>
        <begin position="232"/>
        <end position="251"/>
    </location>
</feature>
<dbReference type="Pfam" id="PF01925">
    <property type="entry name" value="TauE"/>
    <property type="match status" value="1"/>
</dbReference>
<name>A0ABV1CVJ9_9FIRM</name>
<evidence type="ECO:0000256" key="6">
    <source>
        <dbReference type="RuleBase" id="RU363041"/>
    </source>
</evidence>
<dbReference type="InterPro" id="IPR051598">
    <property type="entry name" value="TSUP/Inactive_protease-like"/>
</dbReference>
<evidence type="ECO:0000313" key="7">
    <source>
        <dbReference type="EMBL" id="MEQ2422166.1"/>
    </source>
</evidence>
<evidence type="ECO:0000256" key="5">
    <source>
        <dbReference type="ARBA" id="ARBA00023136"/>
    </source>
</evidence>
<accession>A0ABV1CVJ9</accession>
<dbReference type="PANTHER" id="PTHR43701">
    <property type="entry name" value="MEMBRANE TRANSPORTER PROTEIN MJ0441-RELATED"/>
    <property type="match status" value="1"/>
</dbReference>
<keyword evidence="3 6" id="KW-0812">Transmembrane</keyword>
<feature type="transmembrane region" description="Helical" evidence="6">
    <location>
        <begin position="94"/>
        <end position="115"/>
    </location>
</feature>
<dbReference type="Proteomes" id="UP001433088">
    <property type="component" value="Unassembled WGS sequence"/>
</dbReference>
<reference evidence="7 8" key="1">
    <citation type="submission" date="2024-03" db="EMBL/GenBank/DDBJ databases">
        <title>Human intestinal bacterial collection.</title>
        <authorList>
            <person name="Pauvert C."/>
            <person name="Hitch T.C.A."/>
            <person name="Clavel T."/>
        </authorList>
    </citation>
    <scope>NUCLEOTIDE SEQUENCE [LARGE SCALE GENOMIC DNA]</scope>
    <source>
        <strain evidence="7 8">CLA-AA-H81</strain>
    </source>
</reference>
<comment type="similarity">
    <text evidence="2 6">Belongs to the 4-toluene sulfonate uptake permease (TSUP) (TC 2.A.102) family.</text>
</comment>
<evidence type="ECO:0000256" key="2">
    <source>
        <dbReference type="ARBA" id="ARBA00009142"/>
    </source>
</evidence>
<comment type="subcellular location">
    <subcellularLocation>
        <location evidence="6">Cell membrane</location>
        <topology evidence="6">Multi-pass membrane protein</topology>
    </subcellularLocation>
    <subcellularLocation>
        <location evidence="1">Membrane</location>
        <topology evidence="1">Multi-pass membrane protein</topology>
    </subcellularLocation>
</comment>
<keyword evidence="5 6" id="KW-0472">Membrane</keyword>
<keyword evidence="8" id="KW-1185">Reference proteome</keyword>
<dbReference type="RefSeq" id="WP_349173417.1">
    <property type="nucleotide sequence ID" value="NZ_JBBMEU010000025.1"/>
</dbReference>
<keyword evidence="4 6" id="KW-1133">Transmembrane helix</keyword>
<proteinExistence type="inferred from homology"/>
<feature type="transmembrane region" description="Helical" evidence="6">
    <location>
        <begin position="168"/>
        <end position="190"/>
    </location>
</feature>
<evidence type="ECO:0000256" key="4">
    <source>
        <dbReference type="ARBA" id="ARBA00022989"/>
    </source>
</evidence>
<evidence type="ECO:0000256" key="3">
    <source>
        <dbReference type="ARBA" id="ARBA00022692"/>
    </source>
</evidence>